<evidence type="ECO:0000256" key="1">
    <source>
        <dbReference type="SAM" id="MobiDB-lite"/>
    </source>
</evidence>
<feature type="domain" description="PepSY" evidence="3">
    <location>
        <begin position="42"/>
        <end position="99"/>
    </location>
</feature>
<organism evidence="4 5">
    <name type="scientific">Priestia endophytica</name>
    <dbReference type="NCBI Taxonomy" id="135735"/>
    <lineage>
        <taxon>Bacteria</taxon>
        <taxon>Bacillati</taxon>
        <taxon>Bacillota</taxon>
        <taxon>Bacilli</taxon>
        <taxon>Bacillales</taxon>
        <taxon>Bacillaceae</taxon>
        <taxon>Priestia</taxon>
    </lineage>
</organism>
<evidence type="ECO:0000313" key="5">
    <source>
        <dbReference type="Proteomes" id="UP000250174"/>
    </source>
</evidence>
<dbReference type="EMBL" id="LVYK01000007">
    <property type="protein sequence ID" value="RAS80837.1"/>
    <property type="molecule type" value="Genomic_DNA"/>
</dbReference>
<dbReference type="AlphaFoldDB" id="A0AAX1QCY1"/>
<name>A0AAX1QCY1_9BACI</name>
<evidence type="ECO:0000313" key="4">
    <source>
        <dbReference type="EMBL" id="RAS80837.1"/>
    </source>
</evidence>
<feature type="domain" description="PepSY" evidence="3">
    <location>
        <begin position="109"/>
        <end position="166"/>
    </location>
</feature>
<feature type="region of interest" description="Disordered" evidence="1">
    <location>
        <begin position="169"/>
        <end position="192"/>
    </location>
</feature>
<feature type="domain" description="PepSY" evidence="3">
    <location>
        <begin position="192"/>
        <end position="250"/>
    </location>
</feature>
<gene>
    <name evidence="4" type="ORF">A3864_03660</name>
</gene>
<feature type="compositionally biased region" description="Acidic residues" evidence="1">
    <location>
        <begin position="171"/>
        <end position="183"/>
    </location>
</feature>
<proteinExistence type="predicted"/>
<accession>A0AAX1QCY1</accession>
<dbReference type="InterPro" id="IPR025711">
    <property type="entry name" value="PepSY"/>
</dbReference>
<dbReference type="Gene3D" id="3.10.450.40">
    <property type="match status" value="3"/>
</dbReference>
<dbReference type="Proteomes" id="UP000250174">
    <property type="component" value="Unassembled WGS sequence"/>
</dbReference>
<keyword evidence="2" id="KW-0732">Signal</keyword>
<comment type="caution">
    <text evidence="4">The sequence shown here is derived from an EMBL/GenBank/DDBJ whole genome shotgun (WGS) entry which is preliminary data.</text>
</comment>
<protein>
    <recommendedName>
        <fullName evidence="3">PepSY domain-containing protein</fullName>
    </recommendedName>
</protein>
<dbReference type="Pfam" id="PF03413">
    <property type="entry name" value="PepSY"/>
    <property type="match status" value="3"/>
</dbReference>
<evidence type="ECO:0000256" key="2">
    <source>
        <dbReference type="SAM" id="SignalP"/>
    </source>
</evidence>
<feature type="signal peptide" evidence="2">
    <location>
        <begin position="1"/>
        <end position="26"/>
    </location>
</feature>
<evidence type="ECO:0000259" key="3">
    <source>
        <dbReference type="Pfam" id="PF03413"/>
    </source>
</evidence>
<reference evidence="4 5" key="1">
    <citation type="submission" date="2016-03" db="EMBL/GenBank/DDBJ databases">
        <title>Comparison of Bacillus endophyticus and B. anthracis characteristics using whole genome sequence analysis and microbiological techniques.</title>
        <authorList>
            <person name="Lekota K.E."/>
            <person name="Mafofo J."/>
            <person name="Rees J."/>
            <person name="Muchadeyi F.C."/>
            <person name="Madoroba E."/>
            <person name="Van Heerden H."/>
        </authorList>
    </citation>
    <scope>NUCLEOTIDE SEQUENCE [LARGE SCALE GENOMIC DNA]</scope>
    <source>
        <strain evidence="4 5">3631_10C</strain>
    </source>
</reference>
<sequence>MKVMKFKATILAGAIAFGSAAYGVHAMGTNSEEANKNTQSAKISIDEAKSIALKEVDGKVIDVDQDQEGPYVVYEVEVQTQNGEKDIEINGQTGKVLKDDGDLLKEQAKITTQEAETIALGKVSGEMTDLDLDYDDRTAKVVYEVEVTHNGLEQDVKIDAVTGDVLHVQKDDDDDDRDDDLDDDNIKSSQVKVTEQKAEGIALKEVDGEVVSIELDEDDGIALYEIEVQSNKGEAEVTVSATNGDVLEVEWDD</sequence>
<feature type="chain" id="PRO_5043466225" description="PepSY domain-containing protein" evidence="2">
    <location>
        <begin position="27"/>
        <end position="253"/>
    </location>
</feature>